<evidence type="ECO:0000259" key="1">
    <source>
        <dbReference type="Pfam" id="PF16747"/>
    </source>
</evidence>
<dbReference type="Proteomes" id="UP001189757">
    <property type="component" value="Unassembled WGS sequence"/>
</dbReference>
<dbReference type="Pfam" id="PF16747">
    <property type="entry name" value="Adhesin_E"/>
    <property type="match status" value="1"/>
</dbReference>
<gene>
    <name evidence="2" type="ORF">LMG18101_04907</name>
</gene>
<keyword evidence="3" id="KW-1185">Reference proteome</keyword>
<comment type="caution">
    <text evidence="2">The sequence shown here is derived from an EMBL/GenBank/DDBJ whole genome shotgun (WGS) entry which is preliminary data.</text>
</comment>
<reference evidence="2 3" key="1">
    <citation type="submission" date="2023-07" db="EMBL/GenBank/DDBJ databases">
        <authorList>
            <person name="Peeters C."/>
        </authorList>
    </citation>
    <scope>NUCLEOTIDE SEQUENCE [LARGE SCALE GENOMIC DNA]</scope>
    <source>
        <strain evidence="2 3">LMG 18101</strain>
    </source>
</reference>
<protein>
    <recommendedName>
        <fullName evidence="1">Surface-adhesin protein E-like domain-containing protein</fullName>
    </recommendedName>
</protein>
<organism evidence="2 3">
    <name type="scientific">Ralstonia flaminis</name>
    <dbReference type="NCBI Taxonomy" id="3058597"/>
    <lineage>
        <taxon>Bacteria</taxon>
        <taxon>Pseudomonadati</taxon>
        <taxon>Pseudomonadota</taxon>
        <taxon>Betaproteobacteria</taxon>
        <taxon>Burkholderiales</taxon>
        <taxon>Burkholderiaceae</taxon>
        <taxon>Ralstonia</taxon>
    </lineage>
</organism>
<evidence type="ECO:0000313" key="3">
    <source>
        <dbReference type="Proteomes" id="UP001189757"/>
    </source>
</evidence>
<dbReference type="InterPro" id="IPR031939">
    <property type="entry name" value="Adhesin_E-like"/>
</dbReference>
<name>A0ABM9KAR7_9RALS</name>
<evidence type="ECO:0000313" key="2">
    <source>
        <dbReference type="EMBL" id="CAJ0822241.1"/>
    </source>
</evidence>
<dbReference type="EMBL" id="CATZLL010000021">
    <property type="protein sequence ID" value="CAJ0822241.1"/>
    <property type="molecule type" value="Genomic_DNA"/>
</dbReference>
<accession>A0ABM9KAR7</accession>
<feature type="domain" description="Surface-adhesin protein E-like" evidence="1">
    <location>
        <begin position="92"/>
        <end position="153"/>
    </location>
</feature>
<proteinExistence type="predicted"/>
<sequence>MVQGVMKYEAPIEFNCGARTFRSAWTDGTLDGKRLPRAYGTPGRASGRYTPTGFVPTRGMPAAESMLNWACQLPVKPERLVNLRRAGNGILIQMDASSFSKTGTTASFWTRYDYPKITFDPPYDAPYDSKREFVQVNCAKKTYRLTVGYDFTPEGAVTDGIIEQNDPETPFDSTDDYAIAINEVACGKPINPATFAGIGGETLRVKAPIPGDLDMGDVASPPAVLATAAKLTAVMPSSQAVSLARITVATTHGGQPEKSTVYVVEPKKDGTTRVREIYTTFTVDREMMGIVQLKSKMRSDLSNSRDVTLTQSLEVDAPKWAPEARLSYHSEVRTIPTDETPSKLSQNCTIGQPIEASRIHSAFSGLAWPMDCLNQKGDRGVSYYIEELRYDLVIHAESKDYGTWDYTVSDVSIQR</sequence>